<dbReference type="InterPro" id="IPR017096">
    <property type="entry name" value="BTB-kelch_protein"/>
</dbReference>
<sequence length="622" mass="70542">MSERLPNRANFQRDGRYCRRSNASLSNGKAEENVASQNGDADVNNTPKSNSPSDGVLRRMAEMWRKKQLNDVVLAVGKHRFGAHKLVLSACSGYFHKIFADGTEENGDDQFVYNLHGISHRSIELLLESMYTTQLKIHVDNLEELLRASVYLEMPHAVQICCQHMMLNLTPKSCITILTLVSNFELNELQEAAGKMAARHFKTVSKSEDFRRIPPEQLKKFLCRDDIEVDSELEVFQSFVSWILYDKERRICYSVMLLECIRLPMIKPVDLVDHVETVTFLMRIPECEALVKEALHYHCLPLRQSILQSTRTTPRSTIKLATIVVIGGHPRLSKDEVNSEVTYYNPQTKEWRLLTRMIHPLHHHAVAVLGGFLYVAGGRKTTNRSEIPTDTAYRYDPRTDSWIQISSMKNKRESFQLGVLDGMLYAVGGRVDDDTSLADVERYNPLIDQWQAVAPLSDARRSVAVAAHGGRLYGMGGSGNRRMSNKVERYNPKTNKWETKRPMATPRFFALLVSVKAKLYFVGGATVDSSGNLLCVPSVDQYDPMTDTWSNLTPMFEPRAEAACTVNDGKIFIVGGYSWDYNTWLNSVECYNVSCDEWTYTESMPKAYTGMGCCTLTLHKLP</sequence>
<dbReference type="RefSeq" id="XP_002730968.1">
    <property type="nucleotide sequence ID" value="XM_002730922.1"/>
</dbReference>
<dbReference type="InterPro" id="IPR015915">
    <property type="entry name" value="Kelch-typ_b-propeller"/>
</dbReference>
<dbReference type="Gene3D" id="3.30.710.10">
    <property type="entry name" value="Potassium Channel Kv1.1, Chain A"/>
    <property type="match status" value="1"/>
</dbReference>
<reference evidence="6" key="1">
    <citation type="submission" date="2025-08" db="UniProtKB">
        <authorList>
            <consortium name="RefSeq"/>
        </authorList>
    </citation>
    <scope>IDENTIFICATION</scope>
    <source>
        <tissue evidence="6">Testes</tissue>
    </source>
</reference>
<dbReference type="PROSITE" id="PS50097">
    <property type="entry name" value="BTB"/>
    <property type="match status" value="1"/>
</dbReference>
<dbReference type="Proteomes" id="UP000694865">
    <property type="component" value="Unplaced"/>
</dbReference>
<dbReference type="SMART" id="SM00225">
    <property type="entry name" value="BTB"/>
    <property type="match status" value="1"/>
</dbReference>
<keyword evidence="1" id="KW-0880">Kelch repeat</keyword>
<dbReference type="PIRSF" id="PIRSF037037">
    <property type="entry name" value="Kelch-like_protein_gigaxonin"/>
    <property type="match status" value="1"/>
</dbReference>
<organism evidence="5 6">
    <name type="scientific">Saccoglossus kowalevskii</name>
    <name type="common">Acorn worm</name>
    <dbReference type="NCBI Taxonomy" id="10224"/>
    <lineage>
        <taxon>Eukaryota</taxon>
        <taxon>Metazoa</taxon>
        <taxon>Hemichordata</taxon>
        <taxon>Enteropneusta</taxon>
        <taxon>Harrimaniidae</taxon>
        <taxon>Saccoglossus</taxon>
    </lineage>
</organism>
<dbReference type="Pfam" id="PF24981">
    <property type="entry name" value="Beta-prop_ATRN-LZTR1"/>
    <property type="match status" value="1"/>
</dbReference>
<gene>
    <name evidence="6" type="primary">LOC100377303</name>
</gene>
<proteinExistence type="predicted"/>
<evidence type="ECO:0000256" key="3">
    <source>
        <dbReference type="SAM" id="MobiDB-lite"/>
    </source>
</evidence>
<evidence type="ECO:0000313" key="5">
    <source>
        <dbReference type="Proteomes" id="UP000694865"/>
    </source>
</evidence>
<dbReference type="Pfam" id="PF00651">
    <property type="entry name" value="BTB"/>
    <property type="match status" value="1"/>
</dbReference>
<evidence type="ECO:0000313" key="6">
    <source>
        <dbReference type="RefSeq" id="XP_002730968.1"/>
    </source>
</evidence>
<keyword evidence="5" id="KW-1185">Reference proteome</keyword>
<feature type="region of interest" description="Disordered" evidence="3">
    <location>
        <begin position="1"/>
        <end position="55"/>
    </location>
</feature>
<accession>A0ABM0GJ39</accession>
<name>A0ABM0GJ39_SACKO</name>
<feature type="compositionally biased region" description="Basic and acidic residues" evidence="3">
    <location>
        <begin position="1"/>
        <end position="17"/>
    </location>
</feature>
<dbReference type="InterPro" id="IPR011705">
    <property type="entry name" value="BACK"/>
</dbReference>
<dbReference type="InterPro" id="IPR000210">
    <property type="entry name" value="BTB/POZ_dom"/>
</dbReference>
<dbReference type="SUPFAM" id="SSF117281">
    <property type="entry name" value="Kelch motif"/>
    <property type="match status" value="1"/>
</dbReference>
<evidence type="ECO:0000259" key="4">
    <source>
        <dbReference type="PROSITE" id="PS50097"/>
    </source>
</evidence>
<keyword evidence="2" id="KW-0677">Repeat</keyword>
<evidence type="ECO:0000256" key="1">
    <source>
        <dbReference type="ARBA" id="ARBA00022441"/>
    </source>
</evidence>
<feature type="domain" description="BTB" evidence="4">
    <location>
        <begin position="70"/>
        <end position="139"/>
    </location>
</feature>
<dbReference type="InterPro" id="IPR011333">
    <property type="entry name" value="SKP1/BTB/POZ_sf"/>
</dbReference>
<dbReference type="Gene3D" id="2.120.10.80">
    <property type="entry name" value="Kelch-type beta propeller"/>
    <property type="match status" value="1"/>
</dbReference>
<feature type="compositionally biased region" description="Polar residues" evidence="3">
    <location>
        <begin position="34"/>
        <end position="53"/>
    </location>
</feature>
<evidence type="ECO:0000256" key="2">
    <source>
        <dbReference type="ARBA" id="ARBA00022737"/>
    </source>
</evidence>
<dbReference type="PANTHER" id="PTHR45632:SF10">
    <property type="entry name" value="BTB DOMAIN-CONTAINING PROTEIN"/>
    <property type="match status" value="1"/>
</dbReference>
<dbReference type="SMART" id="SM00875">
    <property type="entry name" value="BACK"/>
    <property type="match status" value="1"/>
</dbReference>
<dbReference type="PANTHER" id="PTHR45632">
    <property type="entry name" value="LD33804P"/>
    <property type="match status" value="1"/>
</dbReference>
<dbReference type="SMART" id="SM00612">
    <property type="entry name" value="Kelch"/>
    <property type="match status" value="6"/>
</dbReference>
<dbReference type="Gene3D" id="1.25.40.420">
    <property type="match status" value="1"/>
</dbReference>
<dbReference type="InterPro" id="IPR006652">
    <property type="entry name" value="Kelch_1"/>
</dbReference>
<dbReference type="InterPro" id="IPR056737">
    <property type="entry name" value="Beta-prop_ATRN-MKLN-like"/>
</dbReference>
<dbReference type="GeneID" id="100377303"/>
<protein>
    <submittedName>
        <fullName evidence="6">Kelch-like protein 26-like</fullName>
    </submittedName>
</protein>
<dbReference type="Pfam" id="PF07707">
    <property type="entry name" value="BACK"/>
    <property type="match status" value="1"/>
</dbReference>
<dbReference type="SUPFAM" id="SSF54695">
    <property type="entry name" value="POZ domain"/>
    <property type="match status" value="1"/>
</dbReference>